<evidence type="ECO:0000313" key="1">
    <source>
        <dbReference type="EMBL" id="KXT68244.1"/>
    </source>
</evidence>
<protein>
    <submittedName>
        <fullName evidence="1">Uncharacterized protein</fullName>
    </submittedName>
</protein>
<sequence length="61" mass="7388">MRIPFFFFYCNTSGIKWLSELLQLLSKISNNHLFFKKTCPKNEKMLYWFHQVVTKVKNGKN</sequence>
<gene>
    <name evidence="1" type="ORF">SGODD07_02113</name>
</gene>
<comment type="caution">
    <text evidence="1">The sequence shown here is derived from an EMBL/GenBank/DDBJ whole genome shotgun (WGS) entry which is preliminary data.</text>
</comment>
<dbReference type="EMBL" id="LQRC01000274">
    <property type="protein sequence ID" value="KXT68244.1"/>
    <property type="molecule type" value="Genomic_DNA"/>
</dbReference>
<dbReference type="Proteomes" id="UP000070096">
    <property type="component" value="Unassembled WGS sequence"/>
</dbReference>
<evidence type="ECO:0000313" key="2">
    <source>
        <dbReference type="Proteomes" id="UP000070096"/>
    </source>
</evidence>
<reference evidence="1 2" key="1">
    <citation type="submission" date="2016-01" db="EMBL/GenBank/DDBJ databases">
        <title>Highly variable Streptococcus oralis are common among viridans streptococci isolated from primates.</title>
        <authorList>
            <person name="Denapaite D."/>
            <person name="Rieger M."/>
            <person name="Koendgen S."/>
            <person name="Brueckner R."/>
            <person name="Ochigava I."/>
            <person name="Kappeler P."/>
            <person name="Maetz-Rensing K."/>
            <person name="Leendertz F."/>
            <person name="Hakenbeck R."/>
        </authorList>
    </citation>
    <scope>NUCLEOTIDE SEQUENCE [LARGE SCALE GENOMIC DNA]</scope>
    <source>
        <strain evidence="1 2">DD07</strain>
    </source>
</reference>
<dbReference type="AlphaFoldDB" id="A0A139MXI9"/>
<proteinExistence type="predicted"/>
<name>A0A139MXI9_STRGN</name>
<accession>A0A139MXI9</accession>
<organism evidence="1 2">
    <name type="scientific">Streptococcus gordonii</name>
    <dbReference type="NCBI Taxonomy" id="1302"/>
    <lineage>
        <taxon>Bacteria</taxon>
        <taxon>Bacillati</taxon>
        <taxon>Bacillota</taxon>
        <taxon>Bacilli</taxon>
        <taxon>Lactobacillales</taxon>
        <taxon>Streptococcaceae</taxon>
        <taxon>Streptococcus</taxon>
    </lineage>
</organism>